<dbReference type="EMBL" id="MN740337">
    <property type="protein sequence ID" value="QHU01281.1"/>
    <property type="molecule type" value="Genomic_DNA"/>
</dbReference>
<dbReference type="AlphaFoldDB" id="A0A6C0J912"/>
<protein>
    <submittedName>
        <fullName evidence="2">Uncharacterized protein</fullName>
    </submittedName>
</protein>
<sequence>MGKKVSLKSRSMRRNLKKSFRRTKRTKRNKRTKRTKRTKRNKRTKRTKRTKRILKGGGTCADCGEQREGNISGCDNSCSWVGVYKIGENTVGLGDIQKYKFIDNVIDYTLGHKSKDYLKGIEITEDTTTTYTETATSDTIIVKDNNFYYNKGKVEGGEVEGGEVEGDEGGEVEGEVITMNNGTNWDTDVKKVKEEARVNKKQQKQQQLRNAQTKEQFPTFTAAHVPFTLQKSDLCHDCKVKPHAIGTEGHCMYCWLVKNFGGVYKTGDHIVGEINGSYNQNDENIYNFIDNIVRYITRKISAKFLIKSKITLNTTTNVYTINIVDAKGSTVFTSSLPINHGVMFYTNNQKIKKIVNNKGEGDGKWVEEDVVFTPENIKTAKTNYTTEEIKSSTTILGRLIGKKQPAQQPAQQLQQCTEWDNRQQKCSNNSYLNIPPYYCRKHALENPVIWEKRE</sequence>
<name>A0A6C0J912_9ZZZZ</name>
<reference evidence="2" key="1">
    <citation type="journal article" date="2020" name="Nature">
        <title>Giant virus diversity and host interactions through global metagenomics.</title>
        <authorList>
            <person name="Schulz F."/>
            <person name="Roux S."/>
            <person name="Paez-Espino D."/>
            <person name="Jungbluth S."/>
            <person name="Walsh D.A."/>
            <person name="Denef V.J."/>
            <person name="McMahon K.D."/>
            <person name="Konstantinidis K.T."/>
            <person name="Eloe-Fadrosh E.A."/>
            <person name="Kyrpides N.C."/>
            <person name="Woyke T."/>
        </authorList>
    </citation>
    <scope>NUCLEOTIDE SEQUENCE</scope>
    <source>
        <strain evidence="2">GVMAG-M-3300025860-25</strain>
    </source>
</reference>
<accession>A0A6C0J912</accession>
<evidence type="ECO:0000313" key="2">
    <source>
        <dbReference type="EMBL" id="QHU01281.1"/>
    </source>
</evidence>
<feature type="region of interest" description="Disordered" evidence="1">
    <location>
        <begin position="1"/>
        <end position="50"/>
    </location>
</feature>
<evidence type="ECO:0000256" key="1">
    <source>
        <dbReference type="SAM" id="MobiDB-lite"/>
    </source>
</evidence>
<organism evidence="2">
    <name type="scientific">viral metagenome</name>
    <dbReference type="NCBI Taxonomy" id="1070528"/>
    <lineage>
        <taxon>unclassified sequences</taxon>
        <taxon>metagenomes</taxon>
        <taxon>organismal metagenomes</taxon>
    </lineage>
</organism>
<proteinExistence type="predicted"/>